<proteinExistence type="predicted"/>
<reference evidence="2" key="1">
    <citation type="journal article" date="2022" name="Int. J. Mol. Sci.">
        <title>Draft Genome of Tanacetum Coccineum: Genomic Comparison of Closely Related Tanacetum-Family Plants.</title>
        <authorList>
            <person name="Yamashiro T."/>
            <person name="Shiraishi A."/>
            <person name="Nakayama K."/>
            <person name="Satake H."/>
        </authorList>
    </citation>
    <scope>NUCLEOTIDE SEQUENCE</scope>
</reference>
<dbReference type="Proteomes" id="UP001151760">
    <property type="component" value="Unassembled WGS sequence"/>
</dbReference>
<dbReference type="EMBL" id="BQNB010008966">
    <property type="protein sequence ID" value="GJS56869.1"/>
    <property type="molecule type" value="Genomic_DNA"/>
</dbReference>
<protein>
    <submittedName>
        <fullName evidence="2">Uncharacterized protein</fullName>
    </submittedName>
</protein>
<evidence type="ECO:0000256" key="1">
    <source>
        <dbReference type="SAM" id="MobiDB-lite"/>
    </source>
</evidence>
<gene>
    <name evidence="2" type="ORF">Tco_0651653</name>
</gene>
<feature type="compositionally biased region" description="Basic and acidic residues" evidence="1">
    <location>
        <begin position="43"/>
        <end position="52"/>
    </location>
</feature>
<organism evidence="2 3">
    <name type="scientific">Tanacetum coccineum</name>
    <dbReference type="NCBI Taxonomy" id="301880"/>
    <lineage>
        <taxon>Eukaryota</taxon>
        <taxon>Viridiplantae</taxon>
        <taxon>Streptophyta</taxon>
        <taxon>Embryophyta</taxon>
        <taxon>Tracheophyta</taxon>
        <taxon>Spermatophyta</taxon>
        <taxon>Magnoliopsida</taxon>
        <taxon>eudicotyledons</taxon>
        <taxon>Gunneridae</taxon>
        <taxon>Pentapetalae</taxon>
        <taxon>asterids</taxon>
        <taxon>campanulids</taxon>
        <taxon>Asterales</taxon>
        <taxon>Asteraceae</taxon>
        <taxon>Asteroideae</taxon>
        <taxon>Anthemideae</taxon>
        <taxon>Anthemidinae</taxon>
        <taxon>Tanacetum</taxon>
    </lineage>
</organism>
<keyword evidence="3" id="KW-1185">Reference proteome</keyword>
<comment type="caution">
    <text evidence="2">The sequence shown here is derived from an EMBL/GenBank/DDBJ whole genome shotgun (WGS) entry which is preliminary data.</text>
</comment>
<name>A0ABQ4WVG6_9ASTR</name>
<reference evidence="2" key="2">
    <citation type="submission" date="2022-01" db="EMBL/GenBank/DDBJ databases">
        <authorList>
            <person name="Yamashiro T."/>
            <person name="Shiraishi A."/>
            <person name="Satake H."/>
            <person name="Nakayama K."/>
        </authorList>
    </citation>
    <scope>NUCLEOTIDE SEQUENCE</scope>
</reference>
<sequence length="168" mass="18524">MAIKPVPDGDPIPKPELTGESPRRKFPESPWGSPIPIGDGDGDVNRFSDGDGDEAEKRGWGFVYSIKHGDEDLNVLRVLVLGSVDEDLNVFSTWMAFGGNTSDLGSFREEMDKIIDLHQIHEEVLFTESGDGIAGIKRRRHDLSSDDVRDLVTTSGRGRLKEDLESST</sequence>
<feature type="region of interest" description="Disordered" evidence="1">
    <location>
        <begin position="1"/>
        <end position="52"/>
    </location>
</feature>
<evidence type="ECO:0000313" key="2">
    <source>
        <dbReference type="EMBL" id="GJS56869.1"/>
    </source>
</evidence>
<accession>A0ABQ4WVG6</accession>
<evidence type="ECO:0000313" key="3">
    <source>
        <dbReference type="Proteomes" id="UP001151760"/>
    </source>
</evidence>